<feature type="repeat" description="TPR" evidence="1">
    <location>
        <begin position="1040"/>
        <end position="1073"/>
    </location>
</feature>
<evidence type="ECO:0000259" key="3">
    <source>
        <dbReference type="Pfam" id="PF12770"/>
    </source>
</evidence>
<evidence type="ECO:0000256" key="1">
    <source>
        <dbReference type="PROSITE-ProRule" id="PRU00339"/>
    </source>
</evidence>
<name>Q4C6P0_CROWT</name>
<feature type="repeat" description="TPR" evidence="1">
    <location>
        <begin position="1080"/>
        <end position="1113"/>
    </location>
</feature>
<dbReference type="PROSITE" id="PS50005">
    <property type="entry name" value="TPR"/>
    <property type="match status" value="4"/>
</dbReference>
<dbReference type="PROSITE" id="PS50293">
    <property type="entry name" value="TPR_REGION"/>
    <property type="match status" value="1"/>
</dbReference>
<proteinExistence type="predicted"/>
<dbReference type="Pfam" id="PF13424">
    <property type="entry name" value="TPR_12"/>
    <property type="match status" value="2"/>
</dbReference>
<dbReference type="SUPFAM" id="SSF52540">
    <property type="entry name" value="P-loop containing nucleoside triphosphate hydrolases"/>
    <property type="match status" value="1"/>
</dbReference>
<feature type="coiled-coil region" evidence="2">
    <location>
        <begin position="934"/>
        <end position="961"/>
    </location>
</feature>
<feature type="repeat" description="TPR" evidence="1">
    <location>
        <begin position="1000"/>
        <end position="1033"/>
    </location>
</feature>
<reference evidence="4" key="2">
    <citation type="submission" date="2005-06" db="EMBL/GenBank/DDBJ databases">
        <title>Sequencing of the draft genome and assembly of Crocosphaera watsonii WH 8501.</title>
        <authorList>
            <consortium name="US DOE Joint Genome Institute (JGI-PGF)"/>
            <person name="Copeland A."/>
            <person name="Lucas S."/>
            <person name="Lapidus A."/>
            <person name="Barry K."/>
            <person name="Detter C."/>
            <person name="Glavina T."/>
            <person name="Hammon N."/>
            <person name="Israni S."/>
            <person name="Pitluck S."/>
            <person name="Richardson P."/>
        </authorList>
    </citation>
    <scope>NUCLEOTIDE SEQUENCE [LARGE SCALE GENOMIC DNA]</scope>
    <source>
        <strain evidence="4">WH 8501</strain>
    </source>
</reference>
<dbReference type="SUPFAM" id="SSF48452">
    <property type="entry name" value="TPR-like"/>
    <property type="match status" value="1"/>
</dbReference>
<dbReference type="PRINTS" id="PR00364">
    <property type="entry name" value="DISEASERSIST"/>
</dbReference>
<dbReference type="Gene3D" id="1.25.40.10">
    <property type="entry name" value="Tetratricopeptide repeat domain"/>
    <property type="match status" value="2"/>
</dbReference>
<gene>
    <name evidence="4" type="ORF">CwatDRAFT_5109</name>
</gene>
<reference evidence="4" key="3">
    <citation type="submission" date="2016-12" db="EMBL/GenBank/DDBJ databases">
        <title>Annotation of the draft genome assembly of Crocosphaera watsonii WH 8501.</title>
        <authorList>
            <consortium name="US DOE Joint Genome Institute (JGI-ORNL)"/>
            <person name="Larimer F."/>
            <person name="Land M."/>
        </authorList>
    </citation>
    <scope>NUCLEOTIDE SEQUENCE</scope>
    <source>
        <strain evidence="4">WH 8501</strain>
    </source>
</reference>
<feature type="domain" description="CHAT" evidence="3">
    <location>
        <begin position="179"/>
        <end position="391"/>
    </location>
</feature>
<dbReference type="SMART" id="SM00028">
    <property type="entry name" value="TPR"/>
    <property type="match status" value="6"/>
</dbReference>
<dbReference type="RefSeq" id="WP_007304564.1">
    <property type="nucleotide sequence ID" value="NZ_AADV02000003.1"/>
</dbReference>
<evidence type="ECO:0000313" key="5">
    <source>
        <dbReference type="Proteomes" id="UP000003922"/>
    </source>
</evidence>
<dbReference type="InterPro" id="IPR024983">
    <property type="entry name" value="CHAT_dom"/>
</dbReference>
<keyword evidence="5" id="KW-1185">Reference proteome</keyword>
<accession>Q4C6P0</accession>
<dbReference type="PANTHER" id="PTHR10098">
    <property type="entry name" value="RAPSYN-RELATED"/>
    <property type="match status" value="1"/>
</dbReference>
<dbReference type="Proteomes" id="UP000003922">
    <property type="component" value="Unassembled WGS sequence"/>
</dbReference>
<dbReference type="AlphaFoldDB" id="Q4C6P0"/>
<evidence type="ECO:0000256" key="2">
    <source>
        <dbReference type="SAM" id="Coils"/>
    </source>
</evidence>
<sequence>MSLIIIREEGKTENGFSAQLIINNQEYSITVSDPFTKEDETLLEWYFEGWLVTPMLNTETAKKAADSVNDYGLSLFEQVFKQDFALYSDYRQLKPKINEIAFEIQSKTPEFQALHWEGMKDPDLPRPFAVDCLMTRRLINPININIDIPVSPVINLLAVIARPDEDSDVGYRTISRPLVELIEQGNLRVNLDILRPGTYESLSKHLQEKGRNYYHIIHFDLHGGLMSYKQFQDGVEKSRYFYQRGYGLDDLEPYEGVKAFLFFEGENKGKAVPVEAAELTDLLTGKNIPVCILNACQSGKQIRLDKTEKIDDNKVKVGKGARLQYSNETSLSSRLLQAGMQMVVGMSYSVTVSAAKLMMKELYGQLFNNQPITEAIRLSRLELYNNKERQAYFNEIIDLEDWLLPVVYNNQPLNFNLREMTPEETEKYYTDLEQSYRFPLPIYGFVGRDLEILKIEKSLLKHNVLLLQGMGGTGKTTLLNYLREWWTKTHYVDKIFYFGYDETAWTVEQIIFNIGQQFYDKYQFGTFQAMGDAAKLGKLIIDLRSHNHVLILDNLESVTGQPLAIQNTLDKDEQQKLKYLLKRLKGGNTKIVLGSRSDESWLKDVYTNNNIIYRYPLQGLDKESRTELAEKILDAMIPNPKKREKVKADDNFERLMKLLAGYPLAMEVVLGNLKTQTPEEILNGLQLADVNLDADSENKTESILKCVEYSHSNLSPDAQKLLLCLAPFSSFIYREVIPNYVQELQKLEPFKDYPFEQFEEAISEAIHWGLLSPMLLGDPPQTEEHLLTIQPVFPYFLRTKVNELDIETQDTLQEGFKNHYIEGGNYYMSLLQSKEVNKRQFGIFFCRLEYGNLFTALQICLEKEGKIDIYQCLYKYLVIINNYRSCLNIDKFVCEKVEQYSQDFKETNLGIDSIIPFFQKANNYLRLKQESVAKEAYLQVVKLLESLKNEEEAEKQSILARTYHQLGIIAEDTREWKTAQTYYEQALSIKIEYDNRYSQATTYHHLGIIAQKLREWEEAINYYEQALSICEDYGDRYSKAKTYHHLGMVAEALRNWKEAINYYQQALSICEDYGDRFSQALTYHHLGVLAQELRQWDQAQTYYQKALSICIEYGDRYEKAKTYFHLGKVAEATENRDDAKNYYLQALQIFVEFNDEYGLSICLPNIKRFYQETQDDSILEAVASLLNKTVEEVREGFNNG</sequence>
<protein>
    <submittedName>
        <fullName evidence="4">TPR repeat:TPR repeat</fullName>
    </submittedName>
</protein>
<comment type="caution">
    <text evidence="4">The sequence shown here is derived from an EMBL/GenBank/DDBJ whole genome shotgun (WGS) entry which is preliminary data.</text>
</comment>
<keyword evidence="1" id="KW-0802">TPR repeat</keyword>
<dbReference type="InterPro" id="IPR019734">
    <property type="entry name" value="TPR_rpt"/>
</dbReference>
<dbReference type="Gene3D" id="3.40.50.300">
    <property type="entry name" value="P-loop containing nucleotide triphosphate hydrolases"/>
    <property type="match status" value="1"/>
</dbReference>
<organism evidence="4 5">
    <name type="scientific">Crocosphaera watsonii WH 8501</name>
    <dbReference type="NCBI Taxonomy" id="165597"/>
    <lineage>
        <taxon>Bacteria</taxon>
        <taxon>Bacillati</taxon>
        <taxon>Cyanobacteriota</taxon>
        <taxon>Cyanophyceae</taxon>
        <taxon>Oscillatoriophycideae</taxon>
        <taxon>Chroococcales</taxon>
        <taxon>Aphanothecaceae</taxon>
        <taxon>Crocosphaera</taxon>
    </lineage>
</organism>
<dbReference type="Pfam" id="PF12770">
    <property type="entry name" value="CHAT"/>
    <property type="match status" value="1"/>
</dbReference>
<dbReference type="KEGG" id="cwa:CwatDRAFT_5109"/>
<reference evidence="4" key="1">
    <citation type="submission" date="2004-02" db="EMBL/GenBank/DDBJ databases">
        <authorList>
            <consortium name="DOE Joint Genome Institute"/>
        </authorList>
    </citation>
    <scope>NUCLEOTIDE SEQUENCE [LARGE SCALE GENOMIC DNA]</scope>
    <source>
        <strain evidence="4">WH 8501</strain>
    </source>
</reference>
<dbReference type="OrthoDB" id="422081at2"/>
<dbReference type="PANTHER" id="PTHR10098:SF108">
    <property type="entry name" value="TETRATRICOPEPTIDE REPEAT PROTEIN 28"/>
    <property type="match status" value="1"/>
</dbReference>
<evidence type="ECO:0000313" key="4">
    <source>
        <dbReference type="EMBL" id="EAM51928.1"/>
    </source>
</evidence>
<feature type="repeat" description="TPR" evidence="1">
    <location>
        <begin position="960"/>
        <end position="993"/>
    </location>
</feature>
<dbReference type="EMBL" id="AADV02000003">
    <property type="protein sequence ID" value="EAM51928.1"/>
    <property type="molecule type" value="Genomic_DNA"/>
</dbReference>
<keyword evidence="2" id="KW-0175">Coiled coil</keyword>
<dbReference type="InterPro" id="IPR027417">
    <property type="entry name" value="P-loop_NTPase"/>
</dbReference>
<dbReference type="InterPro" id="IPR011990">
    <property type="entry name" value="TPR-like_helical_dom_sf"/>
</dbReference>